<evidence type="ECO:0000256" key="5">
    <source>
        <dbReference type="ARBA" id="ARBA00022694"/>
    </source>
</evidence>
<dbReference type="InterPro" id="IPR027417">
    <property type="entry name" value="P-loop_NTPase"/>
</dbReference>
<evidence type="ECO:0000256" key="6">
    <source>
        <dbReference type="ARBA" id="ARBA00022723"/>
    </source>
</evidence>
<keyword evidence="5" id="KW-0819">tRNA processing</keyword>
<evidence type="ECO:0000313" key="14">
    <source>
        <dbReference type="Proteomes" id="UP000184089"/>
    </source>
</evidence>
<evidence type="ECO:0000256" key="2">
    <source>
        <dbReference type="ARBA" id="ARBA00007599"/>
    </source>
</evidence>
<evidence type="ECO:0000256" key="8">
    <source>
        <dbReference type="ARBA" id="ARBA00022840"/>
    </source>
</evidence>
<dbReference type="RefSeq" id="WP_021659359.1">
    <property type="nucleotide sequence ID" value="NZ_FQVY01000001.1"/>
</dbReference>
<reference evidence="13" key="2">
    <citation type="submission" date="2016-11" db="EMBL/GenBank/DDBJ databases">
        <authorList>
            <person name="Varghese N."/>
            <person name="Submissions S."/>
        </authorList>
    </citation>
    <scope>NUCLEOTIDE SEQUENCE</scope>
    <source>
        <strain evidence="13">DSM 4029</strain>
    </source>
</reference>
<organism evidence="13 14">
    <name type="scientific">Bittarella massiliensis</name>
    <name type="common">ex Durand et al. 2017</name>
    <dbReference type="NCBI Taxonomy" id="1720313"/>
    <lineage>
        <taxon>Bacteria</taxon>
        <taxon>Bacillati</taxon>
        <taxon>Bacillota</taxon>
        <taxon>Clostridia</taxon>
        <taxon>Eubacteriales</taxon>
        <taxon>Oscillospiraceae</taxon>
        <taxon>Bittarella (ex Durand et al. 2017)</taxon>
    </lineage>
</organism>
<reference evidence="11" key="4">
    <citation type="submission" date="2022-06" db="EMBL/GenBank/DDBJ databases">
        <title>Isolation of gut microbiota from human fecal samples.</title>
        <authorList>
            <person name="Pamer E.G."/>
            <person name="Barat B."/>
            <person name="Waligurski E."/>
            <person name="Medina S."/>
            <person name="Paddock L."/>
            <person name="Mostad J."/>
        </authorList>
    </citation>
    <scope>NUCLEOTIDE SEQUENCE</scope>
    <source>
        <strain evidence="11">DFI.7.96</strain>
    </source>
</reference>
<dbReference type="GO" id="GO:0002949">
    <property type="term" value="P:tRNA threonylcarbamoyladenosine modification"/>
    <property type="evidence" value="ECO:0007669"/>
    <property type="project" value="InterPro"/>
</dbReference>
<evidence type="ECO:0000256" key="10">
    <source>
        <dbReference type="ARBA" id="ARBA00032441"/>
    </source>
</evidence>
<evidence type="ECO:0000256" key="9">
    <source>
        <dbReference type="ARBA" id="ARBA00022842"/>
    </source>
</evidence>
<evidence type="ECO:0000256" key="7">
    <source>
        <dbReference type="ARBA" id="ARBA00022741"/>
    </source>
</evidence>
<keyword evidence="6" id="KW-0479">Metal-binding</keyword>
<sequence>MTSYLSHSVAETEAFAARLAAHLRPGDVVAYRGGMGAGKTAFTRGLAAGLGVRGEISSPTFAIVNEYRGPVNLYHFDMYRVLDIDDVETTGFFDYLERGDSILAVEWSENVEAILPPETITVTIEPEGEDCRRITVENLQIDKRRES</sequence>
<evidence type="ECO:0000313" key="11">
    <source>
        <dbReference type="EMBL" id="MCQ4949233.1"/>
    </source>
</evidence>
<dbReference type="PANTHER" id="PTHR33540:SF2">
    <property type="entry name" value="TRNA THREONYLCARBAMOYLADENOSINE BIOSYNTHESIS PROTEIN TSAE"/>
    <property type="match status" value="1"/>
</dbReference>
<evidence type="ECO:0000256" key="1">
    <source>
        <dbReference type="ARBA" id="ARBA00004496"/>
    </source>
</evidence>
<name>A0AAQ1MB45_9FIRM</name>
<keyword evidence="9" id="KW-0460">Magnesium</keyword>
<dbReference type="PANTHER" id="PTHR33540">
    <property type="entry name" value="TRNA THREONYLCARBAMOYLADENOSINE BIOSYNTHESIS PROTEIN TSAE"/>
    <property type="match status" value="1"/>
</dbReference>
<keyword evidence="8" id="KW-0067">ATP-binding</keyword>
<reference evidence="14" key="1">
    <citation type="submission" date="2016-11" db="EMBL/GenBank/DDBJ databases">
        <authorList>
            <person name="Jaros S."/>
            <person name="Januszkiewicz K."/>
            <person name="Wedrychowicz H."/>
        </authorList>
    </citation>
    <scope>NUCLEOTIDE SEQUENCE [LARGE SCALE GENOMIC DNA]</scope>
    <source>
        <strain evidence="14">DSM 4029</strain>
    </source>
</reference>
<evidence type="ECO:0000313" key="15">
    <source>
        <dbReference type="Proteomes" id="UP000474718"/>
    </source>
</evidence>
<dbReference type="Gene3D" id="3.40.50.300">
    <property type="entry name" value="P-loop containing nucleotide triphosphate hydrolases"/>
    <property type="match status" value="1"/>
</dbReference>
<dbReference type="SUPFAM" id="SSF52540">
    <property type="entry name" value="P-loop containing nucleoside triphosphate hydrolases"/>
    <property type="match status" value="1"/>
</dbReference>
<evidence type="ECO:0000313" key="13">
    <source>
        <dbReference type="EMBL" id="SHF65992.1"/>
    </source>
</evidence>
<dbReference type="Proteomes" id="UP001205063">
    <property type="component" value="Unassembled WGS sequence"/>
</dbReference>
<comment type="subcellular location">
    <subcellularLocation>
        <location evidence="1">Cytoplasm</location>
    </subcellularLocation>
</comment>
<dbReference type="InterPro" id="IPR003442">
    <property type="entry name" value="T6A_TsaE"/>
</dbReference>
<proteinExistence type="inferred from homology"/>
<dbReference type="AlphaFoldDB" id="A0AAQ1MB45"/>
<evidence type="ECO:0000256" key="3">
    <source>
        <dbReference type="ARBA" id="ARBA00019010"/>
    </source>
</evidence>
<dbReference type="Pfam" id="PF02367">
    <property type="entry name" value="TsaE"/>
    <property type="match status" value="1"/>
</dbReference>
<keyword evidence="7" id="KW-0547">Nucleotide-binding</keyword>
<dbReference type="Proteomes" id="UP000184089">
    <property type="component" value="Unassembled WGS sequence"/>
</dbReference>
<dbReference type="EMBL" id="FQVY01000001">
    <property type="protein sequence ID" value="SHF65992.1"/>
    <property type="molecule type" value="Genomic_DNA"/>
</dbReference>
<comment type="similarity">
    <text evidence="2">Belongs to the TsaE family.</text>
</comment>
<dbReference type="GO" id="GO:0005524">
    <property type="term" value="F:ATP binding"/>
    <property type="evidence" value="ECO:0007669"/>
    <property type="project" value="UniProtKB-KW"/>
</dbReference>
<dbReference type="Proteomes" id="UP000474718">
    <property type="component" value="Unassembled WGS sequence"/>
</dbReference>
<dbReference type="NCBIfam" id="TIGR00150">
    <property type="entry name" value="T6A_YjeE"/>
    <property type="match status" value="1"/>
</dbReference>
<dbReference type="EMBL" id="JANGAB010000002">
    <property type="protein sequence ID" value="MCQ4949233.1"/>
    <property type="molecule type" value="Genomic_DNA"/>
</dbReference>
<comment type="caution">
    <text evidence="13">The sequence shown here is derived from an EMBL/GenBank/DDBJ whole genome shotgun (WGS) entry which is preliminary data.</text>
</comment>
<keyword evidence="15" id="KW-1185">Reference proteome</keyword>
<dbReference type="GO" id="GO:0046872">
    <property type="term" value="F:metal ion binding"/>
    <property type="evidence" value="ECO:0007669"/>
    <property type="project" value="UniProtKB-KW"/>
</dbReference>
<keyword evidence="4" id="KW-0963">Cytoplasm</keyword>
<dbReference type="EMBL" id="WWVX01000001">
    <property type="protein sequence ID" value="MZL68585.1"/>
    <property type="molecule type" value="Genomic_DNA"/>
</dbReference>
<gene>
    <name evidence="11" type="primary">tsaE</name>
    <name evidence="12" type="ORF">GT747_02185</name>
    <name evidence="11" type="ORF">NE646_06075</name>
    <name evidence="13" type="ORF">SAMN05444424_0233</name>
</gene>
<reference evidence="12 15" key="3">
    <citation type="journal article" date="2019" name="Nat. Med.">
        <title>A library of human gut bacterial isolates paired with longitudinal multiomics data enables mechanistic microbiome research.</title>
        <authorList>
            <person name="Poyet M."/>
            <person name="Groussin M."/>
            <person name="Gibbons S.M."/>
            <person name="Avila-Pacheco J."/>
            <person name="Jiang X."/>
            <person name="Kearney S.M."/>
            <person name="Perrotta A.R."/>
            <person name="Berdy B."/>
            <person name="Zhao S."/>
            <person name="Lieberman T.D."/>
            <person name="Swanson P.K."/>
            <person name="Smith M."/>
            <person name="Roesemann S."/>
            <person name="Alexander J.E."/>
            <person name="Rich S.A."/>
            <person name="Livny J."/>
            <person name="Vlamakis H."/>
            <person name="Clish C."/>
            <person name="Bullock K."/>
            <person name="Deik A."/>
            <person name="Scott J."/>
            <person name="Pierce K.A."/>
            <person name="Xavier R.J."/>
            <person name="Alm E.J."/>
        </authorList>
    </citation>
    <scope>NUCLEOTIDE SEQUENCE [LARGE SCALE GENOMIC DNA]</scope>
    <source>
        <strain evidence="12 15">BIOML-A2</strain>
    </source>
</reference>
<accession>A0AAQ1MB45</accession>
<protein>
    <recommendedName>
        <fullName evidence="3">tRNA threonylcarbamoyladenosine biosynthesis protein TsaE</fullName>
    </recommendedName>
    <alternativeName>
        <fullName evidence="10">t(6)A37 threonylcarbamoyladenosine biosynthesis protein TsaE</fullName>
    </alternativeName>
</protein>
<dbReference type="GO" id="GO:0005737">
    <property type="term" value="C:cytoplasm"/>
    <property type="evidence" value="ECO:0007669"/>
    <property type="project" value="UniProtKB-SubCell"/>
</dbReference>
<evidence type="ECO:0000256" key="4">
    <source>
        <dbReference type="ARBA" id="ARBA00022490"/>
    </source>
</evidence>
<evidence type="ECO:0000313" key="12">
    <source>
        <dbReference type="EMBL" id="MZL68585.1"/>
    </source>
</evidence>